<gene>
    <name evidence="1" type="ORF">SS37A_42700</name>
</gene>
<keyword evidence="1" id="KW-0614">Plasmid</keyword>
<proteinExistence type="predicted"/>
<evidence type="ECO:0008006" key="3">
    <source>
        <dbReference type="Google" id="ProtNLM"/>
    </source>
</evidence>
<accession>A0ABN6VSQ4</accession>
<protein>
    <recommendedName>
        <fullName evidence="3">Growth inhibitor PemK</fullName>
    </recommendedName>
</protein>
<reference evidence="1 2" key="1">
    <citation type="journal article" date="2023" name="Int. J. Syst. Evol. Microbiol.">
        <title>Methylocystis iwaonis sp. nov., a type II methane-oxidizing bacterium from surface soil of a rice paddy field in Japan, and emended description of the genus Methylocystis (ex Whittenbury et al. 1970) Bowman et al. 1993.</title>
        <authorList>
            <person name="Kaise H."/>
            <person name="Sawadogo J.B."/>
            <person name="Alam M.S."/>
            <person name="Ueno C."/>
            <person name="Dianou D."/>
            <person name="Shinjo R."/>
            <person name="Asakawa S."/>
        </authorList>
    </citation>
    <scope>NUCLEOTIDE SEQUENCE [LARGE SCALE GENOMIC DNA]</scope>
    <source>
        <strain evidence="1 2">SS37A-Re</strain>
    </source>
</reference>
<organism evidence="1 2">
    <name type="scientific">Methylocystis iwaonis</name>
    <dbReference type="NCBI Taxonomy" id="2885079"/>
    <lineage>
        <taxon>Bacteria</taxon>
        <taxon>Pseudomonadati</taxon>
        <taxon>Pseudomonadota</taxon>
        <taxon>Alphaproteobacteria</taxon>
        <taxon>Hyphomicrobiales</taxon>
        <taxon>Methylocystaceae</taxon>
        <taxon>Methylocystis</taxon>
    </lineage>
</organism>
<sequence length="144" mass="16160">MSFPTPEPGLVIRYSYLWAREHDEGREEGVKDRPCAIVLATADQDGKTQVVVVPVTHSPPEDPAALELPPAVKRLLGLDAERSWVVVSESNAFDWPGPDLRRVGDRDNSSVAYGFLPPRFFAELHRRFVLLESAARSRRVPRTE</sequence>
<name>A0ABN6VSQ4_9HYPH</name>
<keyword evidence="2" id="KW-1185">Reference proteome</keyword>
<evidence type="ECO:0000313" key="1">
    <source>
        <dbReference type="EMBL" id="BDV36740.1"/>
    </source>
</evidence>
<dbReference type="RefSeq" id="WP_281932841.1">
    <property type="nucleotide sequence ID" value="NZ_AP027148.1"/>
</dbReference>
<evidence type="ECO:0000313" key="2">
    <source>
        <dbReference type="Proteomes" id="UP001317629"/>
    </source>
</evidence>
<geneLocation type="plasmid" evidence="1 2">
    <name>pSS37A-Re-6</name>
</geneLocation>
<dbReference type="EMBL" id="AP027148">
    <property type="protein sequence ID" value="BDV36740.1"/>
    <property type="molecule type" value="Genomic_DNA"/>
</dbReference>
<dbReference type="Proteomes" id="UP001317629">
    <property type="component" value="Plasmid pSS37A-Re-6"/>
</dbReference>